<keyword evidence="8" id="KW-0675">Receptor</keyword>
<evidence type="ECO:0000256" key="3">
    <source>
        <dbReference type="ARBA" id="ARBA00022606"/>
    </source>
</evidence>
<dbReference type="EMBL" id="CAJHNJ030000047">
    <property type="protein sequence ID" value="CAG9132006.1"/>
    <property type="molecule type" value="Genomic_DNA"/>
</dbReference>
<name>A0A8S4FUQ1_PLUXY</name>
<evidence type="ECO:0000256" key="1">
    <source>
        <dbReference type="ARBA" id="ARBA00004651"/>
    </source>
</evidence>
<evidence type="ECO:0000256" key="7">
    <source>
        <dbReference type="ARBA" id="ARBA00023136"/>
    </source>
</evidence>
<keyword evidence="2" id="KW-1003">Cell membrane</keyword>
<gene>
    <name evidence="11" type="ORF">PLXY2_LOCUS10511</name>
</gene>
<accession>A0A8S4FUQ1</accession>
<dbReference type="PANTHER" id="PTHR21137:SF35">
    <property type="entry name" value="ODORANT RECEPTOR 19A-RELATED"/>
    <property type="match status" value="1"/>
</dbReference>
<dbReference type="GO" id="GO:0005886">
    <property type="term" value="C:plasma membrane"/>
    <property type="evidence" value="ECO:0007669"/>
    <property type="project" value="UniProtKB-SubCell"/>
</dbReference>
<keyword evidence="7 10" id="KW-0472">Membrane</keyword>
<organism evidence="11 12">
    <name type="scientific">Plutella xylostella</name>
    <name type="common">Diamondback moth</name>
    <name type="synonym">Plutella maculipennis</name>
    <dbReference type="NCBI Taxonomy" id="51655"/>
    <lineage>
        <taxon>Eukaryota</taxon>
        <taxon>Metazoa</taxon>
        <taxon>Ecdysozoa</taxon>
        <taxon>Arthropoda</taxon>
        <taxon>Hexapoda</taxon>
        <taxon>Insecta</taxon>
        <taxon>Pterygota</taxon>
        <taxon>Neoptera</taxon>
        <taxon>Endopterygota</taxon>
        <taxon>Lepidoptera</taxon>
        <taxon>Glossata</taxon>
        <taxon>Ditrysia</taxon>
        <taxon>Yponomeutoidea</taxon>
        <taxon>Plutellidae</taxon>
        <taxon>Plutella</taxon>
    </lineage>
</organism>
<evidence type="ECO:0000256" key="8">
    <source>
        <dbReference type="ARBA" id="ARBA00023170"/>
    </source>
</evidence>
<dbReference type="AlphaFoldDB" id="A0A8S4FUQ1"/>
<comment type="subcellular location">
    <subcellularLocation>
        <location evidence="1">Cell membrane</location>
        <topology evidence="1">Multi-pass membrane protein</topology>
    </subcellularLocation>
</comment>
<dbReference type="GO" id="GO:0007165">
    <property type="term" value="P:signal transduction"/>
    <property type="evidence" value="ECO:0007669"/>
    <property type="project" value="UniProtKB-KW"/>
</dbReference>
<keyword evidence="12" id="KW-1185">Reference proteome</keyword>
<dbReference type="GO" id="GO:0004984">
    <property type="term" value="F:olfactory receptor activity"/>
    <property type="evidence" value="ECO:0007669"/>
    <property type="project" value="InterPro"/>
</dbReference>
<feature type="transmembrane region" description="Helical" evidence="10">
    <location>
        <begin position="291"/>
        <end position="313"/>
    </location>
</feature>
<sequence>PKRSLHYTYTVIDSPPSLRNDAVQDSRKTDSDCWRTEIDDIMSVPLLTQRLLGHQVLDPRWTLRRFLPYQLVIATLFVYVIYGTKIIISQPEARIDVIAEGLYTVLTALICPFKLACLMYTKETFRQLYIMLKTTLYKIIQKDLKTKEAVLKENRKVVFALLWIVALPFWSYQVVALKDYVTGNRRWMSDATDTLLPMTSPYYELGWFFHSAFFAAACCIVMVIDLWFVVLMLYFCKASEVVVKILAVDRIQPDETPLVYAERLDRSLRKFYKNHIKLVKFTLKLSEMWRWMALIPLMNAAMSICNILLVLSHGIDLKFVPHIFPLFCEVFVYSYFGEQLKSKMIEIRTALLEFDWTSLVKKNRQHYYIIVLYVSKEFGLKTAVGHDLSLVTMSTVLKSSYQAFTVMNTVK</sequence>
<evidence type="ECO:0000256" key="2">
    <source>
        <dbReference type="ARBA" id="ARBA00022475"/>
    </source>
</evidence>
<feature type="transmembrane region" description="Helical" evidence="10">
    <location>
        <begin position="102"/>
        <end position="121"/>
    </location>
</feature>
<dbReference type="Pfam" id="PF02949">
    <property type="entry name" value="7tm_6"/>
    <property type="match status" value="1"/>
</dbReference>
<keyword evidence="6 10" id="KW-1133">Transmembrane helix</keyword>
<evidence type="ECO:0000256" key="6">
    <source>
        <dbReference type="ARBA" id="ARBA00022989"/>
    </source>
</evidence>
<feature type="transmembrane region" description="Helical" evidence="10">
    <location>
        <begin position="157"/>
        <end position="175"/>
    </location>
</feature>
<keyword evidence="4 10" id="KW-0812">Transmembrane</keyword>
<dbReference type="Proteomes" id="UP000653454">
    <property type="component" value="Unassembled WGS sequence"/>
</dbReference>
<evidence type="ECO:0000256" key="4">
    <source>
        <dbReference type="ARBA" id="ARBA00022692"/>
    </source>
</evidence>
<proteinExistence type="predicted"/>
<feature type="transmembrane region" description="Helical" evidence="10">
    <location>
        <begin position="207"/>
        <end position="235"/>
    </location>
</feature>
<evidence type="ECO:0000313" key="12">
    <source>
        <dbReference type="Proteomes" id="UP000653454"/>
    </source>
</evidence>
<feature type="transmembrane region" description="Helical" evidence="10">
    <location>
        <begin position="319"/>
        <end position="336"/>
    </location>
</feature>
<feature type="non-terminal residue" evidence="11">
    <location>
        <position position="411"/>
    </location>
</feature>
<feature type="transmembrane region" description="Helical" evidence="10">
    <location>
        <begin position="66"/>
        <end position="82"/>
    </location>
</feature>
<keyword evidence="5" id="KW-0552">Olfaction</keyword>
<protein>
    <submittedName>
        <fullName evidence="11">(diamondback moth) hypothetical protein</fullName>
    </submittedName>
</protein>
<evidence type="ECO:0000256" key="5">
    <source>
        <dbReference type="ARBA" id="ARBA00022725"/>
    </source>
</evidence>
<feature type="non-terminal residue" evidence="11">
    <location>
        <position position="1"/>
    </location>
</feature>
<comment type="caution">
    <text evidence="11">The sequence shown here is derived from an EMBL/GenBank/DDBJ whole genome shotgun (WGS) entry which is preliminary data.</text>
</comment>
<keyword evidence="9" id="KW-0807">Transducer</keyword>
<reference evidence="11" key="1">
    <citation type="submission" date="2020-11" db="EMBL/GenBank/DDBJ databases">
        <authorList>
            <person name="Whiteford S."/>
        </authorList>
    </citation>
    <scope>NUCLEOTIDE SEQUENCE</scope>
</reference>
<dbReference type="PANTHER" id="PTHR21137">
    <property type="entry name" value="ODORANT RECEPTOR"/>
    <property type="match status" value="1"/>
</dbReference>
<evidence type="ECO:0000256" key="9">
    <source>
        <dbReference type="ARBA" id="ARBA00023224"/>
    </source>
</evidence>
<evidence type="ECO:0000256" key="10">
    <source>
        <dbReference type="SAM" id="Phobius"/>
    </source>
</evidence>
<dbReference type="GO" id="GO:0005549">
    <property type="term" value="F:odorant binding"/>
    <property type="evidence" value="ECO:0007669"/>
    <property type="project" value="InterPro"/>
</dbReference>
<evidence type="ECO:0000313" key="11">
    <source>
        <dbReference type="EMBL" id="CAG9132006.1"/>
    </source>
</evidence>
<dbReference type="InterPro" id="IPR004117">
    <property type="entry name" value="7tm6_olfct_rcpt"/>
</dbReference>
<keyword evidence="3" id="KW-0716">Sensory transduction</keyword>